<feature type="compositionally biased region" description="Basic and acidic residues" evidence="1">
    <location>
        <begin position="139"/>
        <end position="155"/>
    </location>
</feature>
<dbReference type="AlphaFoldDB" id="A0A427YWV8"/>
<keyword evidence="3" id="KW-1185">Reference proteome</keyword>
<evidence type="ECO:0000256" key="1">
    <source>
        <dbReference type="SAM" id="MobiDB-lite"/>
    </source>
</evidence>
<sequence length="155" mass="17729">MSGPNTDSSISSQLVSEEDRQVAAMSRANSWNEGIWGSSDRSWNRESDWETEIRALRTKLYQKDKVITLLLSGYSKQSDFLRQMGFKMSAGEIVVDRSLPWMTDERARMAEDLIAYVRSQITAETERSDGSTTGSRNRVTRDPREEQVLPSSERR</sequence>
<reference evidence="2 3" key="1">
    <citation type="submission" date="2018-11" db="EMBL/GenBank/DDBJ databases">
        <title>Genome sequence of Saitozyma podzolica DSM 27192.</title>
        <authorList>
            <person name="Aliyu H."/>
            <person name="Gorte O."/>
            <person name="Ochsenreither K."/>
        </authorList>
    </citation>
    <scope>NUCLEOTIDE SEQUENCE [LARGE SCALE GENOMIC DNA]</scope>
    <source>
        <strain evidence="2 3">DSM 27192</strain>
    </source>
</reference>
<evidence type="ECO:0000313" key="2">
    <source>
        <dbReference type="EMBL" id="RSH95587.1"/>
    </source>
</evidence>
<evidence type="ECO:0000313" key="3">
    <source>
        <dbReference type="Proteomes" id="UP000279259"/>
    </source>
</evidence>
<accession>A0A427YWV8</accession>
<name>A0A427YWV8_9TREE</name>
<feature type="region of interest" description="Disordered" evidence="1">
    <location>
        <begin position="124"/>
        <end position="155"/>
    </location>
</feature>
<dbReference type="EMBL" id="RSCD01000001">
    <property type="protein sequence ID" value="RSH95587.1"/>
    <property type="molecule type" value="Genomic_DNA"/>
</dbReference>
<dbReference type="OrthoDB" id="10320213at2759"/>
<protein>
    <submittedName>
        <fullName evidence="2">Uncharacterized protein</fullName>
    </submittedName>
</protein>
<dbReference type="Proteomes" id="UP000279259">
    <property type="component" value="Unassembled WGS sequence"/>
</dbReference>
<comment type="caution">
    <text evidence="2">The sequence shown here is derived from an EMBL/GenBank/DDBJ whole genome shotgun (WGS) entry which is preliminary data.</text>
</comment>
<gene>
    <name evidence="2" type="ORF">EHS25_000679</name>
</gene>
<proteinExistence type="predicted"/>
<organism evidence="2 3">
    <name type="scientific">Saitozyma podzolica</name>
    <dbReference type="NCBI Taxonomy" id="1890683"/>
    <lineage>
        <taxon>Eukaryota</taxon>
        <taxon>Fungi</taxon>
        <taxon>Dikarya</taxon>
        <taxon>Basidiomycota</taxon>
        <taxon>Agaricomycotina</taxon>
        <taxon>Tremellomycetes</taxon>
        <taxon>Tremellales</taxon>
        <taxon>Trimorphomycetaceae</taxon>
        <taxon>Saitozyma</taxon>
    </lineage>
</organism>